<dbReference type="Pfam" id="PF01370">
    <property type="entry name" value="Epimerase"/>
    <property type="match status" value="1"/>
</dbReference>
<evidence type="ECO:0000313" key="4">
    <source>
        <dbReference type="EMBL" id="RKD90703.1"/>
    </source>
</evidence>
<dbReference type="InterPro" id="IPR001509">
    <property type="entry name" value="Epimerase_deHydtase"/>
</dbReference>
<comment type="caution">
    <text evidence="4">The sequence shown here is derived from an EMBL/GenBank/DDBJ whole genome shotgun (WGS) entry which is preliminary data.</text>
</comment>
<comment type="similarity">
    <text evidence="1">Belongs to the NAD(P)-dependent epimerase/dehydratase family. SDR39U1 subfamily.</text>
</comment>
<dbReference type="InterPro" id="IPR010099">
    <property type="entry name" value="SDR39U1"/>
</dbReference>
<dbReference type="InterPro" id="IPR013549">
    <property type="entry name" value="DUF1731"/>
</dbReference>
<sequence length="287" mass="31053">MKVGITGASGFIGQQLIASLQLKGHTCVALKRDLLYNPEKGLADLLTGCDAVINLAGAPILQRWTANNKRTIYSSRVDTTLNLTETIRKIPAAQRPKVFISASAVGIYQTGLEHDESSKEFDRGFTGTVVLGWEKASESIPPSTRRVIFRIGVVLAKESQTVKQLRPLFKAGLGGKIGSGQQAFPFVHIDDLVSAFETALTDENYSGIYNLVAPKSINNAEFTKCFAQTLNRPALAPAPAFAIRLVFGKASGLLLEGATVNPKRLKEAGFTFSYPTIEKALDQILKN</sequence>
<dbReference type="EMBL" id="RAPN01000001">
    <property type="protein sequence ID" value="RKD90703.1"/>
    <property type="molecule type" value="Genomic_DNA"/>
</dbReference>
<evidence type="ECO:0000259" key="2">
    <source>
        <dbReference type="Pfam" id="PF01370"/>
    </source>
</evidence>
<evidence type="ECO:0000313" key="5">
    <source>
        <dbReference type="Proteomes" id="UP000283387"/>
    </source>
</evidence>
<accession>A0A419W5G8</accession>
<keyword evidence="5" id="KW-1185">Reference proteome</keyword>
<dbReference type="OrthoDB" id="329806at2"/>
<name>A0A419W5G8_9BACT</name>
<reference evidence="4 5" key="1">
    <citation type="submission" date="2018-09" db="EMBL/GenBank/DDBJ databases">
        <title>Genomic Encyclopedia of Archaeal and Bacterial Type Strains, Phase II (KMG-II): from individual species to whole genera.</title>
        <authorList>
            <person name="Goeker M."/>
        </authorList>
    </citation>
    <scope>NUCLEOTIDE SEQUENCE [LARGE SCALE GENOMIC DNA]</scope>
    <source>
        <strain evidence="4 5">DSM 27148</strain>
    </source>
</reference>
<dbReference type="PANTHER" id="PTHR11092:SF0">
    <property type="entry name" value="EPIMERASE FAMILY PROTEIN SDR39U1"/>
    <property type="match status" value="1"/>
</dbReference>
<organism evidence="4 5">
    <name type="scientific">Mangrovibacterium diazotrophicum</name>
    <dbReference type="NCBI Taxonomy" id="1261403"/>
    <lineage>
        <taxon>Bacteria</taxon>
        <taxon>Pseudomonadati</taxon>
        <taxon>Bacteroidota</taxon>
        <taxon>Bacteroidia</taxon>
        <taxon>Marinilabiliales</taxon>
        <taxon>Prolixibacteraceae</taxon>
        <taxon>Mangrovibacterium</taxon>
    </lineage>
</organism>
<dbReference type="AlphaFoldDB" id="A0A419W5G8"/>
<protein>
    <recommendedName>
        <fullName evidence="6">TIGR01777 family protein</fullName>
    </recommendedName>
</protein>
<dbReference type="Proteomes" id="UP000283387">
    <property type="component" value="Unassembled WGS sequence"/>
</dbReference>
<evidence type="ECO:0000256" key="1">
    <source>
        <dbReference type="ARBA" id="ARBA00009353"/>
    </source>
</evidence>
<dbReference type="Pfam" id="PF08338">
    <property type="entry name" value="DUF1731"/>
    <property type="match status" value="1"/>
</dbReference>
<feature type="domain" description="DUF1731" evidence="3">
    <location>
        <begin position="238"/>
        <end position="284"/>
    </location>
</feature>
<dbReference type="InterPro" id="IPR036291">
    <property type="entry name" value="NAD(P)-bd_dom_sf"/>
</dbReference>
<dbReference type="SUPFAM" id="SSF51735">
    <property type="entry name" value="NAD(P)-binding Rossmann-fold domains"/>
    <property type="match status" value="1"/>
</dbReference>
<proteinExistence type="inferred from homology"/>
<dbReference type="PANTHER" id="PTHR11092">
    <property type="entry name" value="SUGAR NUCLEOTIDE EPIMERASE RELATED"/>
    <property type="match status" value="1"/>
</dbReference>
<evidence type="ECO:0008006" key="6">
    <source>
        <dbReference type="Google" id="ProtNLM"/>
    </source>
</evidence>
<dbReference type="NCBIfam" id="TIGR01777">
    <property type="entry name" value="yfcH"/>
    <property type="match status" value="1"/>
</dbReference>
<feature type="domain" description="NAD-dependent epimerase/dehydratase" evidence="2">
    <location>
        <begin position="5"/>
        <end position="117"/>
    </location>
</feature>
<dbReference type="Gene3D" id="3.40.50.720">
    <property type="entry name" value="NAD(P)-binding Rossmann-like Domain"/>
    <property type="match status" value="1"/>
</dbReference>
<dbReference type="RefSeq" id="WP_120272085.1">
    <property type="nucleotide sequence ID" value="NZ_RAPN01000001.1"/>
</dbReference>
<gene>
    <name evidence="4" type="ORF">BC643_1044</name>
</gene>
<evidence type="ECO:0000259" key="3">
    <source>
        <dbReference type="Pfam" id="PF08338"/>
    </source>
</evidence>